<organism evidence="1 2">
    <name type="scientific">Saccharopolyspora elongata</name>
    <dbReference type="NCBI Taxonomy" id="2530387"/>
    <lineage>
        <taxon>Bacteria</taxon>
        <taxon>Bacillati</taxon>
        <taxon>Actinomycetota</taxon>
        <taxon>Actinomycetes</taxon>
        <taxon>Pseudonocardiales</taxon>
        <taxon>Pseudonocardiaceae</taxon>
        <taxon>Saccharopolyspora</taxon>
    </lineage>
</organism>
<sequence>MVTMSGFRSDIGQLTKHAGEFDGLAGEARRIADTLRQALDSAGDCWGGDDIGENFARTHCGRADQALDGLGALSGRLSEMGAKFAATAATTERADIGGAEEFGRLAGRG</sequence>
<gene>
    <name evidence="1" type="ORF">E1288_14775</name>
</gene>
<reference evidence="1 2" key="1">
    <citation type="submission" date="2019-03" db="EMBL/GenBank/DDBJ databases">
        <title>Draft genome sequences of novel Actinobacteria.</title>
        <authorList>
            <person name="Sahin N."/>
            <person name="Ay H."/>
            <person name="Saygin H."/>
        </authorList>
    </citation>
    <scope>NUCLEOTIDE SEQUENCE [LARGE SCALE GENOMIC DNA]</scope>
    <source>
        <strain evidence="1 2">7K502</strain>
    </source>
</reference>
<keyword evidence="2" id="KW-1185">Reference proteome</keyword>
<comment type="caution">
    <text evidence="1">The sequence shown here is derived from an EMBL/GenBank/DDBJ whole genome shotgun (WGS) entry which is preliminary data.</text>
</comment>
<dbReference type="Gene3D" id="1.10.287.1060">
    <property type="entry name" value="ESAT-6-like"/>
    <property type="match status" value="1"/>
</dbReference>
<dbReference type="OrthoDB" id="4562539at2"/>
<evidence type="ECO:0000313" key="1">
    <source>
        <dbReference type="EMBL" id="TDD51436.1"/>
    </source>
</evidence>
<dbReference type="AlphaFoldDB" id="A0A4R4Z114"/>
<dbReference type="Proteomes" id="UP000294947">
    <property type="component" value="Unassembled WGS sequence"/>
</dbReference>
<dbReference type="SUPFAM" id="SSF140453">
    <property type="entry name" value="EsxAB dimer-like"/>
    <property type="match status" value="1"/>
</dbReference>
<accession>A0A4R4Z114</accession>
<evidence type="ECO:0008006" key="3">
    <source>
        <dbReference type="Google" id="ProtNLM"/>
    </source>
</evidence>
<dbReference type="EMBL" id="SMKW01000016">
    <property type="protein sequence ID" value="TDD51436.1"/>
    <property type="molecule type" value="Genomic_DNA"/>
</dbReference>
<evidence type="ECO:0000313" key="2">
    <source>
        <dbReference type="Proteomes" id="UP000294947"/>
    </source>
</evidence>
<protein>
    <recommendedName>
        <fullName evidence="3">WXG100 family type VII secretion target</fullName>
    </recommendedName>
</protein>
<proteinExistence type="predicted"/>
<dbReference type="InterPro" id="IPR036689">
    <property type="entry name" value="ESAT-6-like_sf"/>
</dbReference>
<name>A0A4R4Z114_9PSEU</name>